<accession>A0A3L6Q440</accession>
<keyword evidence="2" id="KW-1185">Reference proteome</keyword>
<dbReference type="Proteomes" id="UP000275267">
    <property type="component" value="Unassembled WGS sequence"/>
</dbReference>
<organism evidence="1 2">
    <name type="scientific">Panicum miliaceum</name>
    <name type="common">Proso millet</name>
    <name type="synonym">Broomcorn millet</name>
    <dbReference type="NCBI Taxonomy" id="4540"/>
    <lineage>
        <taxon>Eukaryota</taxon>
        <taxon>Viridiplantae</taxon>
        <taxon>Streptophyta</taxon>
        <taxon>Embryophyta</taxon>
        <taxon>Tracheophyta</taxon>
        <taxon>Spermatophyta</taxon>
        <taxon>Magnoliopsida</taxon>
        <taxon>Liliopsida</taxon>
        <taxon>Poales</taxon>
        <taxon>Poaceae</taxon>
        <taxon>PACMAD clade</taxon>
        <taxon>Panicoideae</taxon>
        <taxon>Panicodae</taxon>
        <taxon>Paniceae</taxon>
        <taxon>Panicinae</taxon>
        <taxon>Panicum</taxon>
        <taxon>Panicum sect. Panicum</taxon>
    </lineage>
</organism>
<gene>
    <name evidence="1" type="ORF">C2845_PM17G04560</name>
</gene>
<dbReference type="EMBL" id="PQIB02000014">
    <property type="protein sequence ID" value="RLM70204.1"/>
    <property type="molecule type" value="Genomic_DNA"/>
</dbReference>
<proteinExistence type="predicted"/>
<comment type="caution">
    <text evidence="1">The sequence shown here is derived from an EMBL/GenBank/DDBJ whole genome shotgun (WGS) entry which is preliminary data.</text>
</comment>
<protein>
    <submittedName>
        <fullName evidence="1">Uncharacterized protein</fullName>
    </submittedName>
</protein>
<evidence type="ECO:0000313" key="1">
    <source>
        <dbReference type="EMBL" id="RLM70204.1"/>
    </source>
</evidence>
<evidence type="ECO:0000313" key="2">
    <source>
        <dbReference type="Proteomes" id="UP000275267"/>
    </source>
</evidence>
<dbReference type="AlphaFoldDB" id="A0A3L6Q440"/>
<reference evidence="2" key="1">
    <citation type="journal article" date="2019" name="Nat. Commun.">
        <title>The genome of broomcorn millet.</title>
        <authorList>
            <person name="Zou C."/>
            <person name="Miki D."/>
            <person name="Li D."/>
            <person name="Tang Q."/>
            <person name="Xiao L."/>
            <person name="Rajput S."/>
            <person name="Deng P."/>
            <person name="Jia W."/>
            <person name="Huang R."/>
            <person name="Zhang M."/>
            <person name="Sun Y."/>
            <person name="Hu J."/>
            <person name="Fu X."/>
            <person name="Schnable P.S."/>
            <person name="Li F."/>
            <person name="Zhang H."/>
            <person name="Feng B."/>
            <person name="Zhu X."/>
            <person name="Liu R."/>
            <person name="Schnable J.C."/>
            <person name="Zhu J.-K."/>
            <person name="Zhang H."/>
        </authorList>
    </citation>
    <scope>NUCLEOTIDE SEQUENCE [LARGE SCALE GENOMIC DNA]</scope>
</reference>
<sequence>MTDCITYEAIKETVKSTTNMSFLRRNTRRVASVGARHTISNRIKKLKARIHDVSERRRRCKQFDDAMHVHLRHLSRRLATGLMWIPRERMRWSMTNVFLTVL</sequence>
<name>A0A3L6Q440_PANMI</name>